<dbReference type="Gene3D" id="3.40.50.880">
    <property type="match status" value="1"/>
</dbReference>
<dbReference type="NCBIfam" id="NF008747">
    <property type="entry name" value="PRK11780.1"/>
    <property type="match status" value="1"/>
</dbReference>
<dbReference type="RefSeq" id="WP_077925523.1">
    <property type="nucleotide sequence ID" value="NZ_BAABKE010000004.1"/>
</dbReference>
<organism evidence="1 2">
    <name type="scientific">Wohlfahrtiimonas larvae</name>
    <dbReference type="NCBI Taxonomy" id="1157986"/>
    <lineage>
        <taxon>Bacteria</taxon>
        <taxon>Pseudomonadati</taxon>
        <taxon>Pseudomonadota</taxon>
        <taxon>Gammaproteobacteria</taxon>
        <taxon>Cardiobacteriales</taxon>
        <taxon>Ignatzschineriaceae</taxon>
        <taxon>Wohlfahrtiimonas</taxon>
    </lineage>
</organism>
<name>A0ABP9MR24_9GAMM</name>
<protein>
    <submittedName>
        <fullName evidence="1">Isoprenoid biosynthesis glyoxalase ElbB</fullName>
    </submittedName>
</protein>
<gene>
    <name evidence="1" type="primary">elbB</name>
    <name evidence="1" type="ORF">GCM10023338_14390</name>
</gene>
<keyword evidence="2" id="KW-1185">Reference proteome</keyword>
<comment type="caution">
    <text evidence="1">The sequence shown here is derived from an EMBL/GenBank/DDBJ whole genome shotgun (WGS) entry which is preliminary data.</text>
</comment>
<proteinExistence type="predicted"/>
<dbReference type="PANTHER" id="PTHR10224">
    <property type="entry name" value="ES1 PROTEIN HOMOLOG, MITOCHONDRIAL"/>
    <property type="match status" value="1"/>
</dbReference>
<reference evidence="2" key="1">
    <citation type="journal article" date="2019" name="Int. J. Syst. Evol. Microbiol.">
        <title>The Global Catalogue of Microorganisms (GCM) 10K type strain sequencing project: providing services to taxonomists for standard genome sequencing and annotation.</title>
        <authorList>
            <consortium name="The Broad Institute Genomics Platform"/>
            <consortium name="The Broad Institute Genome Sequencing Center for Infectious Disease"/>
            <person name="Wu L."/>
            <person name="Ma J."/>
        </authorList>
    </citation>
    <scope>NUCLEOTIDE SEQUENCE [LARGE SCALE GENOMIC DNA]</scope>
    <source>
        <strain evidence="2">JCM 18424</strain>
    </source>
</reference>
<dbReference type="InterPro" id="IPR029062">
    <property type="entry name" value="Class_I_gatase-like"/>
</dbReference>
<evidence type="ECO:0000313" key="1">
    <source>
        <dbReference type="EMBL" id="GAA5100049.1"/>
    </source>
</evidence>
<dbReference type="SUPFAM" id="SSF52317">
    <property type="entry name" value="Class I glutamine amidotransferase-like"/>
    <property type="match status" value="1"/>
</dbReference>
<dbReference type="Proteomes" id="UP001500631">
    <property type="component" value="Unassembled WGS sequence"/>
</dbReference>
<evidence type="ECO:0000313" key="2">
    <source>
        <dbReference type="Proteomes" id="UP001500631"/>
    </source>
</evidence>
<dbReference type="EMBL" id="BAABKE010000004">
    <property type="protein sequence ID" value="GAA5100049.1"/>
    <property type="molecule type" value="Genomic_DNA"/>
</dbReference>
<sequence length="227" mass="24839">MSKKVAFFLSGSGYLDGSEITEATSLIIALSKHNISVDFFAPNRPQTNAVNHLNGQAVDETRNILVESARIARGKISAMNEFNATAYDAVILPGGFGAVKNFTTFLEDGINGSLQADIKKALSDTITHNKWIVGICAAPLVIALAMRDAEKNAMLTFGQSDSATDFLPALNAWKIKHIETKINEHCIDKENKIITSGAYMFHDAKPYDIYICSDFVIETLLKQLSNH</sequence>
<accession>A0ABP9MR24</accession>
<dbReference type="PANTHER" id="PTHR10224:SF12">
    <property type="entry name" value="GLYOXALASE ELBB"/>
    <property type="match status" value="1"/>
</dbReference>